<reference evidence="7 8" key="1">
    <citation type="journal article" date="2023" name="Int. J. Mol. Sci.">
        <title>De Novo Assembly and Annotation of 11 Diverse Shrub Willow (Salix) Genomes Reveals Novel Gene Organization in Sex-Linked Regions.</title>
        <authorList>
            <person name="Hyden B."/>
            <person name="Feng K."/>
            <person name="Yates T.B."/>
            <person name="Jawdy S."/>
            <person name="Cereghino C."/>
            <person name="Smart L.B."/>
            <person name="Muchero W."/>
        </authorList>
    </citation>
    <scope>NUCLEOTIDE SEQUENCE [LARGE SCALE GENOMIC DNA]</scope>
    <source>
        <tissue evidence="7">Shoot tip</tissue>
    </source>
</reference>
<evidence type="ECO:0000256" key="5">
    <source>
        <dbReference type="SAM" id="SignalP"/>
    </source>
</evidence>
<comment type="caution">
    <text evidence="7">The sequence shown here is derived from an EMBL/GenBank/DDBJ whole genome shotgun (WGS) entry which is preliminary data.</text>
</comment>
<dbReference type="PANTHER" id="PTHR47976:SF49">
    <property type="entry name" value="RECEPTOR-LIKE SERINE_THREONINE-PROTEIN KINASE"/>
    <property type="match status" value="1"/>
</dbReference>
<protein>
    <recommendedName>
        <fullName evidence="6">Bulb-type lectin domain-containing protein</fullName>
    </recommendedName>
</protein>
<dbReference type="InterPro" id="IPR001480">
    <property type="entry name" value="Bulb-type_lectin_dom"/>
</dbReference>
<dbReference type="EMBL" id="JAPFFJ010000007">
    <property type="protein sequence ID" value="KAJ6422800.1"/>
    <property type="molecule type" value="Genomic_DNA"/>
</dbReference>
<dbReference type="SUPFAM" id="SSF51110">
    <property type="entry name" value="alpha-D-mannose-specific plant lectins"/>
    <property type="match status" value="2"/>
</dbReference>
<feature type="domain" description="Bulb-type lectin" evidence="6">
    <location>
        <begin position="29"/>
        <end position="147"/>
    </location>
</feature>
<keyword evidence="4" id="KW-0472">Membrane</keyword>
<name>A0AAD6PBB8_9ROSI</name>
<dbReference type="FunFam" id="2.90.10.10:FF:000006">
    <property type="entry name" value="Serine/threonine-protein kinase"/>
    <property type="match status" value="1"/>
</dbReference>
<accession>A0AAD6PBB8</accession>
<keyword evidence="8" id="KW-1185">Reference proteome</keyword>
<dbReference type="Proteomes" id="UP001162972">
    <property type="component" value="Chromosome 19"/>
</dbReference>
<organism evidence="7 8">
    <name type="scientific">Salix udensis</name>
    <dbReference type="NCBI Taxonomy" id="889485"/>
    <lineage>
        <taxon>Eukaryota</taxon>
        <taxon>Viridiplantae</taxon>
        <taxon>Streptophyta</taxon>
        <taxon>Embryophyta</taxon>
        <taxon>Tracheophyta</taxon>
        <taxon>Spermatophyta</taxon>
        <taxon>Magnoliopsida</taxon>
        <taxon>eudicotyledons</taxon>
        <taxon>Gunneridae</taxon>
        <taxon>Pentapetalae</taxon>
        <taxon>rosids</taxon>
        <taxon>fabids</taxon>
        <taxon>Malpighiales</taxon>
        <taxon>Salicaceae</taxon>
        <taxon>Saliceae</taxon>
        <taxon>Salix</taxon>
    </lineage>
</organism>
<evidence type="ECO:0000256" key="3">
    <source>
        <dbReference type="ARBA" id="ARBA00023180"/>
    </source>
</evidence>
<proteinExistence type="predicted"/>
<evidence type="ECO:0000256" key="1">
    <source>
        <dbReference type="ARBA" id="ARBA00022729"/>
    </source>
</evidence>
<keyword evidence="2" id="KW-1015">Disulfide bond</keyword>
<keyword evidence="1 5" id="KW-0732">Signal</keyword>
<dbReference type="PANTHER" id="PTHR47976">
    <property type="entry name" value="G-TYPE LECTIN S-RECEPTOR-LIKE SERINE/THREONINE-PROTEIN KINASE SD2-5"/>
    <property type="match status" value="1"/>
</dbReference>
<dbReference type="Pfam" id="PF01453">
    <property type="entry name" value="B_lectin"/>
    <property type="match status" value="1"/>
</dbReference>
<evidence type="ECO:0000256" key="4">
    <source>
        <dbReference type="SAM" id="Phobius"/>
    </source>
</evidence>
<evidence type="ECO:0000313" key="8">
    <source>
        <dbReference type="Proteomes" id="UP001162972"/>
    </source>
</evidence>
<sequence length="573" mass="63030">MALASGLLLLILSILFVEARTQPNQFGKIPLGSQLSPISETRSWLSPSGYFAFGFFSQGNGFAVGIWVVGQPNNTVVWTANRDDEPASFGATIHLSEEGKLFLRTEQGNENNLIANVSEVADSASMLDSGNFVLYNGSSVIWQSFDHPTDTILVGQNLTFNDKLVSSVSSSNHSSGRFILPLQTDGNLVAYPRKSASLSVDAYWSSDTYKDDKKGLNLYLNNQGSLLMDTVSTKPVLLGRSSYSCNNKTTIFRATLDADGIFRLYSHCLENKTSWIVHIEWSALNDQCNVLGFCDFNSYCTGKGTNADCSCYPGFAFNDPSERFSGCYKNVTESFCTGTDEGEIYDVITMENILFERYSYSVLDTKKENCGLSCLEDCLCDVALYINGRCEKYTAPIRYGKKDIKASSTAFFKVQTTPAAPPMGQTVITESKKSLIVFLAIAFGAITFLCFVIAISTFCVYRDRTFLYEKLSGIISLAGDFTLRSSVEADVSAPDEMNLSSWAYQCFVAGQLDKLVEDEDVEVESLERMVKIGLLCVQHDPAVRPLIKNVILMLEGTKDIPTPPSIAPFHISG</sequence>
<feature type="signal peptide" evidence="5">
    <location>
        <begin position="1"/>
        <end position="19"/>
    </location>
</feature>
<dbReference type="Gene3D" id="1.10.510.10">
    <property type="entry name" value="Transferase(Phosphotransferase) domain 1"/>
    <property type="match status" value="1"/>
</dbReference>
<dbReference type="AlphaFoldDB" id="A0AAD6PBB8"/>
<dbReference type="SMART" id="SM00108">
    <property type="entry name" value="B_lectin"/>
    <property type="match status" value="1"/>
</dbReference>
<dbReference type="FunFam" id="2.90.10.10:FF:000026">
    <property type="entry name" value="Serine/threonine-protein kinase"/>
    <property type="match status" value="1"/>
</dbReference>
<dbReference type="InterPro" id="IPR036426">
    <property type="entry name" value="Bulb-type_lectin_dom_sf"/>
</dbReference>
<evidence type="ECO:0000259" key="6">
    <source>
        <dbReference type="PROSITE" id="PS50927"/>
    </source>
</evidence>
<gene>
    <name evidence="7" type="ORF">OIU84_027719</name>
</gene>
<dbReference type="PROSITE" id="PS50927">
    <property type="entry name" value="BULB_LECTIN"/>
    <property type="match status" value="1"/>
</dbReference>
<feature type="chain" id="PRO_5042193772" description="Bulb-type lectin domain-containing protein" evidence="5">
    <location>
        <begin position="20"/>
        <end position="573"/>
    </location>
</feature>
<keyword evidence="3" id="KW-0325">Glycoprotein</keyword>
<keyword evidence="4" id="KW-0812">Transmembrane</keyword>
<dbReference type="InterPro" id="IPR051343">
    <property type="entry name" value="G-type_lectin_kinases/EP1-like"/>
</dbReference>
<evidence type="ECO:0000256" key="2">
    <source>
        <dbReference type="ARBA" id="ARBA00023157"/>
    </source>
</evidence>
<dbReference type="Gene3D" id="2.90.10.10">
    <property type="entry name" value="Bulb-type lectin domain"/>
    <property type="match status" value="2"/>
</dbReference>
<feature type="transmembrane region" description="Helical" evidence="4">
    <location>
        <begin position="435"/>
        <end position="461"/>
    </location>
</feature>
<evidence type="ECO:0000313" key="7">
    <source>
        <dbReference type="EMBL" id="KAJ6422800.1"/>
    </source>
</evidence>
<keyword evidence="4" id="KW-1133">Transmembrane helix</keyword>